<dbReference type="EMBL" id="QNRR01000015">
    <property type="protein sequence ID" value="RBP36912.1"/>
    <property type="molecule type" value="Genomic_DNA"/>
</dbReference>
<organism evidence="2 3">
    <name type="scientific">Roseimicrobium gellanilyticum</name>
    <dbReference type="NCBI Taxonomy" id="748857"/>
    <lineage>
        <taxon>Bacteria</taxon>
        <taxon>Pseudomonadati</taxon>
        <taxon>Verrucomicrobiota</taxon>
        <taxon>Verrucomicrobiia</taxon>
        <taxon>Verrucomicrobiales</taxon>
        <taxon>Verrucomicrobiaceae</taxon>
        <taxon>Roseimicrobium</taxon>
    </lineage>
</organism>
<keyword evidence="3" id="KW-1185">Reference proteome</keyword>
<evidence type="ECO:0000313" key="2">
    <source>
        <dbReference type="EMBL" id="RBP36912.1"/>
    </source>
</evidence>
<dbReference type="AlphaFoldDB" id="A0A366H5J0"/>
<evidence type="ECO:0000256" key="1">
    <source>
        <dbReference type="SAM" id="MobiDB-lite"/>
    </source>
</evidence>
<name>A0A366H5J0_9BACT</name>
<reference evidence="2 3" key="1">
    <citation type="submission" date="2018-06" db="EMBL/GenBank/DDBJ databases">
        <title>Genomic Encyclopedia of Type Strains, Phase IV (KMG-IV): sequencing the most valuable type-strain genomes for metagenomic binning, comparative biology and taxonomic classification.</title>
        <authorList>
            <person name="Goeker M."/>
        </authorList>
    </citation>
    <scope>NUCLEOTIDE SEQUENCE [LARGE SCALE GENOMIC DNA]</scope>
    <source>
        <strain evidence="2 3">DSM 25532</strain>
    </source>
</reference>
<sequence>MRELPCRKEAAPVAESLHSGCYAVSAREVAAVRLGVGRGARHEIILRSGVRLPVPYAQATLLADKIWDGVWPDGATRCPRKKTRITTRSRARARAPSQAASGPIRQAIIHTLTREAQTPSSRQTRPHHEC</sequence>
<feature type="compositionally biased region" description="Basic residues" evidence="1">
    <location>
        <begin position="82"/>
        <end position="93"/>
    </location>
</feature>
<proteinExistence type="predicted"/>
<comment type="caution">
    <text evidence="2">The sequence shown here is derived from an EMBL/GenBank/DDBJ whole genome shotgun (WGS) entry which is preliminary data.</text>
</comment>
<dbReference type="Proteomes" id="UP000253426">
    <property type="component" value="Unassembled WGS sequence"/>
</dbReference>
<evidence type="ECO:0000313" key="3">
    <source>
        <dbReference type="Proteomes" id="UP000253426"/>
    </source>
</evidence>
<gene>
    <name evidence="2" type="ORF">DES53_11553</name>
</gene>
<protein>
    <submittedName>
        <fullName evidence="2">Uncharacterized protein</fullName>
    </submittedName>
</protein>
<accession>A0A366H5J0</accession>
<feature type="region of interest" description="Disordered" evidence="1">
    <location>
        <begin position="82"/>
        <end position="105"/>
    </location>
</feature>